<sequence length="309" mass="33703">MSPGEVRRIGAEELISHGVRTIDDRAPLRATERTPGPVILLSMQGRSTEFAIDTASAHPDHSVFAFVDTAELSMKPSDGPWMPVESGLVVAPPGVTHHVRCEGPWHITAAYVRRPALGAFVTGVPDDARSLGERRPLDLAMQAFIEQILATDEEATAIERYAIEHLIVEMSGAILLDRVGAESSQRSPRATLRDRAVAVIAQQCGDPGLTPAVVAREVQCSLRQLQLVFAEVENSVAGEIRHQRARLARSLLLDSAHDQLSIEQISQRAGFHSPMSLRRALDEDYGTTPRALRTQRDTGQHAARETAGR</sequence>
<gene>
    <name evidence="5" type="ORF">F6A08_14505</name>
</gene>
<dbReference type="Pfam" id="PF12833">
    <property type="entry name" value="HTH_18"/>
    <property type="match status" value="1"/>
</dbReference>
<comment type="caution">
    <text evidence="5">The sequence shown here is derived from an EMBL/GenBank/DDBJ whole genome shotgun (WGS) entry which is preliminary data.</text>
</comment>
<dbReference type="SUPFAM" id="SSF46689">
    <property type="entry name" value="Homeodomain-like"/>
    <property type="match status" value="1"/>
</dbReference>
<proteinExistence type="predicted"/>
<evidence type="ECO:0000259" key="4">
    <source>
        <dbReference type="PROSITE" id="PS01124"/>
    </source>
</evidence>
<keyword evidence="1" id="KW-0805">Transcription regulation</keyword>
<name>A0ABQ6V2V7_9MICO</name>
<feature type="region of interest" description="Disordered" evidence="3">
    <location>
        <begin position="285"/>
        <end position="309"/>
    </location>
</feature>
<dbReference type="InterPro" id="IPR053142">
    <property type="entry name" value="PchR_regulatory_protein"/>
</dbReference>
<evidence type="ECO:0000313" key="6">
    <source>
        <dbReference type="Proteomes" id="UP000478836"/>
    </source>
</evidence>
<dbReference type="GeneID" id="77477676"/>
<dbReference type="PROSITE" id="PS01124">
    <property type="entry name" value="HTH_ARAC_FAMILY_2"/>
    <property type="match status" value="1"/>
</dbReference>
<feature type="compositionally biased region" description="Basic and acidic residues" evidence="3">
    <location>
        <begin position="294"/>
        <end position="309"/>
    </location>
</feature>
<keyword evidence="2" id="KW-0804">Transcription</keyword>
<feature type="domain" description="HTH araC/xylS-type" evidence="4">
    <location>
        <begin position="194"/>
        <end position="295"/>
    </location>
</feature>
<accession>A0ABQ6V2V7</accession>
<keyword evidence="6" id="KW-1185">Reference proteome</keyword>
<dbReference type="PANTHER" id="PTHR47893:SF1">
    <property type="entry name" value="REGULATORY PROTEIN PCHR"/>
    <property type="match status" value="1"/>
</dbReference>
<evidence type="ECO:0000256" key="1">
    <source>
        <dbReference type="ARBA" id="ARBA00023015"/>
    </source>
</evidence>
<evidence type="ECO:0000313" key="5">
    <source>
        <dbReference type="EMBL" id="KAB1862245.1"/>
    </source>
</evidence>
<evidence type="ECO:0000256" key="2">
    <source>
        <dbReference type="ARBA" id="ARBA00023163"/>
    </source>
</evidence>
<evidence type="ECO:0000256" key="3">
    <source>
        <dbReference type="SAM" id="MobiDB-lite"/>
    </source>
</evidence>
<dbReference type="InterPro" id="IPR009057">
    <property type="entry name" value="Homeodomain-like_sf"/>
</dbReference>
<protein>
    <submittedName>
        <fullName evidence="5">Helix-turn-helix domain-containing protein</fullName>
    </submittedName>
</protein>
<dbReference type="SMART" id="SM00342">
    <property type="entry name" value="HTH_ARAC"/>
    <property type="match status" value="1"/>
</dbReference>
<dbReference type="Proteomes" id="UP000478836">
    <property type="component" value="Unassembled WGS sequence"/>
</dbReference>
<organism evidence="5 6">
    <name type="scientific">Microbacterium algeriense</name>
    <dbReference type="NCBI Taxonomy" id="2615184"/>
    <lineage>
        <taxon>Bacteria</taxon>
        <taxon>Bacillati</taxon>
        <taxon>Actinomycetota</taxon>
        <taxon>Actinomycetes</taxon>
        <taxon>Micrococcales</taxon>
        <taxon>Microbacteriaceae</taxon>
        <taxon>Microbacterium</taxon>
    </lineage>
</organism>
<reference evidence="6" key="1">
    <citation type="submission" date="2019-09" db="EMBL/GenBank/DDBJ databases">
        <title>Whole genome sequencing of Microbacterium maritypicum.</title>
        <authorList>
            <person name="Lenchi N."/>
        </authorList>
    </citation>
    <scope>NUCLEOTIDE SEQUENCE [LARGE SCALE GENOMIC DNA]</scope>
    <source>
        <strain evidence="6">G1</strain>
    </source>
</reference>
<dbReference type="InterPro" id="IPR018060">
    <property type="entry name" value="HTH_AraC"/>
</dbReference>
<dbReference type="Gene3D" id="1.10.10.60">
    <property type="entry name" value="Homeodomain-like"/>
    <property type="match status" value="1"/>
</dbReference>
<dbReference type="RefSeq" id="WP_151459826.1">
    <property type="nucleotide sequence ID" value="NZ_WAAO01000003.1"/>
</dbReference>
<dbReference type="PANTHER" id="PTHR47893">
    <property type="entry name" value="REGULATORY PROTEIN PCHR"/>
    <property type="match status" value="1"/>
</dbReference>
<dbReference type="EMBL" id="WAAO01000003">
    <property type="protein sequence ID" value="KAB1862245.1"/>
    <property type="molecule type" value="Genomic_DNA"/>
</dbReference>